<organism evidence="1 2">
    <name type="scientific">Niabella soli DSM 19437</name>
    <dbReference type="NCBI Taxonomy" id="929713"/>
    <lineage>
        <taxon>Bacteria</taxon>
        <taxon>Pseudomonadati</taxon>
        <taxon>Bacteroidota</taxon>
        <taxon>Chitinophagia</taxon>
        <taxon>Chitinophagales</taxon>
        <taxon>Chitinophagaceae</taxon>
        <taxon>Niabella</taxon>
    </lineage>
</organism>
<keyword evidence="2" id="KW-1185">Reference proteome</keyword>
<protein>
    <submittedName>
        <fullName evidence="1">Uncharacterized protein</fullName>
    </submittedName>
</protein>
<sequence length="209" mass="24047">MEQTKLSLSAQELAMVTDPGIILTKNGVLQKMQSALYALYAWQQDFVAKNNGLPAALFETNGKVAKGESYKGLPYVLLDYPRNFRQGHFFSIRSLFWWGRQVSTTLHLSGNQVQRWAPLLCRRISCLQEHHFYLSYSGDEWEHDLSEDTYSPLAEMTIDELQRITAHSRFLKIASFIAIGQLIDAPEFWRNRFRTLLEILFKPEEGGAV</sequence>
<evidence type="ECO:0000313" key="1">
    <source>
        <dbReference type="EMBL" id="AHF17983.1"/>
    </source>
</evidence>
<dbReference type="AlphaFoldDB" id="W0F839"/>
<reference evidence="1 2" key="1">
    <citation type="submission" date="2013-12" db="EMBL/GenBank/DDBJ databases">
        <authorList>
            <consortium name="DOE Joint Genome Institute"/>
            <person name="Eisen J."/>
            <person name="Huntemann M."/>
            <person name="Han J."/>
            <person name="Chen A."/>
            <person name="Kyrpides N."/>
            <person name="Mavromatis K."/>
            <person name="Markowitz V."/>
            <person name="Palaniappan K."/>
            <person name="Ivanova N."/>
            <person name="Schaumberg A."/>
            <person name="Pati A."/>
            <person name="Liolios K."/>
            <person name="Nordberg H.P."/>
            <person name="Cantor M.N."/>
            <person name="Hua S.X."/>
            <person name="Woyke T."/>
        </authorList>
    </citation>
    <scope>NUCLEOTIDE SEQUENCE [LARGE SCALE GENOMIC DNA]</scope>
    <source>
        <strain evidence="2">DSM 19437</strain>
    </source>
</reference>
<gene>
    <name evidence="1" type="ORF">NIASO_18185</name>
</gene>
<dbReference type="Proteomes" id="UP000003586">
    <property type="component" value="Chromosome"/>
</dbReference>
<dbReference type="RefSeq" id="WP_008587916.1">
    <property type="nucleotide sequence ID" value="NZ_CP007035.1"/>
</dbReference>
<dbReference type="HOGENOM" id="CLU_1341269_0_0_10"/>
<name>W0F839_9BACT</name>
<dbReference type="STRING" id="929713.NIASO_18185"/>
<dbReference type="KEGG" id="nso:NIASO_18185"/>
<dbReference type="OrthoDB" id="2575320at2"/>
<evidence type="ECO:0000313" key="2">
    <source>
        <dbReference type="Proteomes" id="UP000003586"/>
    </source>
</evidence>
<dbReference type="EMBL" id="CP007035">
    <property type="protein sequence ID" value="AHF17983.1"/>
    <property type="molecule type" value="Genomic_DNA"/>
</dbReference>
<accession>W0F839</accession>
<proteinExistence type="predicted"/>